<evidence type="ECO:0000256" key="1">
    <source>
        <dbReference type="SAM" id="MobiDB-lite"/>
    </source>
</evidence>
<dbReference type="Proteomes" id="UP000053105">
    <property type="component" value="Unassembled WGS sequence"/>
</dbReference>
<proteinExistence type="predicted"/>
<reference evidence="2 3" key="1">
    <citation type="submission" date="2015-07" db="EMBL/GenBank/DDBJ databases">
        <title>The genome of Melipona quadrifasciata.</title>
        <authorList>
            <person name="Pan H."/>
            <person name="Kapheim K."/>
        </authorList>
    </citation>
    <scope>NUCLEOTIDE SEQUENCE [LARGE SCALE GENOMIC DNA]</scope>
    <source>
        <strain evidence="2">0111107301</strain>
        <tissue evidence="2">Whole body</tissue>
    </source>
</reference>
<dbReference type="EMBL" id="KQ435884">
    <property type="protein sequence ID" value="KOX69649.1"/>
    <property type="molecule type" value="Genomic_DNA"/>
</dbReference>
<evidence type="ECO:0000313" key="2">
    <source>
        <dbReference type="EMBL" id="KOX69649.1"/>
    </source>
</evidence>
<organism evidence="2 3">
    <name type="scientific">Melipona quadrifasciata</name>
    <dbReference type="NCBI Taxonomy" id="166423"/>
    <lineage>
        <taxon>Eukaryota</taxon>
        <taxon>Metazoa</taxon>
        <taxon>Ecdysozoa</taxon>
        <taxon>Arthropoda</taxon>
        <taxon>Hexapoda</taxon>
        <taxon>Insecta</taxon>
        <taxon>Pterygota</taxon>
        <taxon>Neoptera</taxon>
        <taxon>Endopterygota</taxon>
        <taxon>Hymenoptera</taxon>
        <taxon>Apocrita</taxon>
        <taxon>Aculeata</taxon>
        <taxon>Apoidea</taxon>
        <taxon>Anthophila</taxon>
        <taxon>Apidae</taxon>
        <taxon>Melipona</taxon>
    </lineage>
</organism>
<keyword evidence="3" id="KW-1185">Reference proteome</keyword>
<sequence>MLTRPMFCSRIPVINIPIRAGRVVKENSHPPKCAAMVRAARPKSWPPGAASSPSIVYTMPQSNSPNKNKHNIRANFL</sequence>
<protein>
    <submittedName>
        <fullName evidence="2">Uncharacterized protein</fullName>
    </submittedName>
</protein>
<feature type="region of interest" description="Disordered" evidence="1">
    <location>
        <begin position="57"/>
        <end position="77"/>
    </location>
</feature>
<gene>
    <name evidence="2" type="ORF">WN51_06535</name>
</gene>
<accession>A0A0M8ZUA9</accession>
<evidence type="ECO:0000313" key="3">
    <source>
        <dbReference type="Proteomes" id="UP000053105"/>
    </source>
</evidence>
<name>A0A0M8ZUA9_9HYME</name>
<feature type="compositionally biased region" description="Polar residues" evidence="1">
    <location>
        <begin position="57"/>
        <end position="66"/>
    </location>
</feature>
<feature type="compositionally biased region" description="Basic residues" evidence="1">
    <location>
        <begin position="67"/>
        <end position="77"/>
    </location>
</feature>
<dbReference type="AlphaFoldDB" id="A0A0M8ZUA9"/>